<dbReference type="PROSITE" id="PS50943">
    <property type="entry name" value="HTH_CROC1"/>
    <property type="match status" value="1"/>
</dbReference>
<evidence type="ECO:0000256" key="1">
    <source>
        <dbReference type="ARBA" id="ARBA00023125"/>
    </source>
</evidence>
<evidence type="ECO:0000313" key="5">
    <source>
        <dbReference type="Proteomes" id="UP000501421"/>
    </source>
</evidence>
<dbReference type="PANTHER" id="PTHR46797">
    <property type="entry name" value="HTH-TYPE TRANSCRIPTIONAL REGULATOR"/>
    <property type="match status" value="1"/>
</dbReference>
<sequence length="98" mass="10836">MSAKLGFKIRYFRKKLGLTQYQLADMVSADVSTISKIEKSKATPSLSMLQRIAGALGVSVNELLKERINNGANCSRCWPRWPRSGRNGERAEGEGPHA</sequence>
<protein>
    <recommendedName>
        <fullName evidence="3">HTH cro/C1-type domain-containing protein</fullName>
    </recommendedName>
</protein>
<gene>
    <name evidence="4" type="ORF">GsuE55_13610</name>
</gene>
<dbReference type="EMBL" id="AP022557">
    <property type="protein sequence ID" value="BBW96528.1"/>
    <property type="molecule type" value="Genomic_DNA"/>
</dbReference>
<dbReference type="SUPFAM" id="SSF47413">
    <property type="entry name" value="lambda repressor-like DNA-binding domains"/>
    <property type="match status" value="1"/>
</dbReference>
<evidence type="ECO:0000256" key="2">
    <source>
        <dbReference type="SAM" id="MobiDB-lite"/>
    </source>
</evidence>
<dbReference type="Proteomes" id="UP000501421">
    <property type="component" value="Chromosome"/>
</dbReference>
<feature type="domain" description="HTH cro/C1-type" evidence="3">
    <location>
        <begin position="9"/>
        <end position="63"/>
    </location>
</feature>
<keyword evidence="5" id="KW-1185">Reference proteome</keyword>
<dbReference type="CDD" id="cd00093">
    <property type="entry name" value="HTH_XRE"/>
    <property type="match status" value="1"/>
</dbReference>
<name>A0A679FJV2_9BACL</name>
<proteinExistence type="predicted"/>
<dbReference type="GO" id="GO:0005829">
    <property type="term" value="C:cytosol"/>
    <property type="evidence" value="ECO:0007669"/>
    <property type="project" value="TreeGrafter"/>
</dbReference>
<dbReference type="RefSeq" id="WP_082799336.1">
    <property type="nucleotide sequence ID" value="NZ_AP022557.1"/>
</dbReference>
<keyword evidence="1" id="KW-0238">DNA-binding</keyword>
<dbReference type="InterPro" id="IPR010982">
    <property type="entry name" value="Lambda_DNA-bd_dom_sf"/>
</dbReference>
<dbReference type="Pfam" id="PF01381">
    <property type="entry name" value="HTH_3"/>
    <property type="match status" value="1"/>
</dbReference>
<evidence type="ECO:0000313" key="4">
    <source>
        <dbReference type="EMBL" id="BBW96528.1"/>
    </source>
</evidence>
<accession>A0A679FJV2</accession>
<evidence type="ECO:0000259" key="3">
    <source>
        <dbReference type="PROSITE" id="PS50943"/>
    </source>
</evidence>
<feature type="region of interest" description="Disordered" evidence="2">
    <location>
        <begin position="79"/>
        <end position="98"/>
    </location>
</feature>
<dbReference type="PANTHER" id="PTHR46797:SF1">
    <property type="entry name" value="METHYLPHOSPHONATE SYNTHASE"/>
    <property type="match status" value="1"/>
</dbReference>
<dbReference type="Gene3D" id="1.10.260.40">
    <property type="entry name" value="lambda repressor-like DNA-binding domains"/>
    <property type="match status" value="1"/>
</dbReference>
<dbReference type="InterPro" id="IPR050807">
    <property type="entry name" value="TransReg_Diox_bact_type"/>
</dbReference>
<dbReference type="AlphaFoldDB" id="A0A679FJV2"/>
<organism evidence="4 5">
    <name type="scientific">Geobacillus subterraneus</name>
    <dbReference type="NCBI Taxonomy" id="129338"/>
    <lineage>
        <taxon>Bacteria</taxon>
        <taxon>Bacillati</taxon>
        <taxon>Bacillota</taxon>
        <taxon>Bacilli</taxon>
        <taxon>Bacillales</taxon>
        <taxon>Anoxybacillaceae</taxon>
        <taxon>Geobacillus</taxon>
    </lineage>
</organism>
<dbReference type="SMART" id="SM00530">
    <property type="entry name" value="HTH_XRE"/>
    <property type="match status" value="1"/>
</dbReference>
<reference evidence="5" key="1">
    <citation type="journal article" date="2020" name="Microbiol. Resour. Announc.">
        <title>Complete Genome Sequence of Geobacillus sp. Strain E55-1, Isolated from Mine Geyser in Japan.</title>
        <authorList>
            <person name="Miyazaki K."/>
            <person name="Hase E."/>
            <person name="Tokito N."/>
        </authorList>
    </citation>
    <scope>NUCLEOTIDE SEQUENCE [LARGE SCALE GENOMIC DNA]</scope>
    <source>
        <strain evidence="5">E55-1</strain>
    </source>
</reference>
<dbReference type="GO" id="GO:0003677">
    <property type="term" value="F:DNA binding"/>
    <property type="evidence" value="ECO:0007669"/>
    <property type="project" value="UniProtKB-KW"/>
</dbReference>
<feature type="compositionally biased region" description="Basic and acidic residues" evidence="2">
    <location>
        <begin position="86"/>
        <end position="98"/>
    </location>
</feature>
<dbReference type="GO" id="GO:0003700">
    <property type="term" value="F:DNA-binding transcription factor activity"/>
    <property type="evidence" value="ECO:0007669"/>
    <property type="project" value="TreeGrafter"/>
</dbReference>
<dbReference type="InterPro" id="IPR001387">
    <property type="entry name" value="Cro/C1-type_HTH"/>
</dbReference>